<name>A0AAV7RJ13_PLEWA</name>
<reference evidence="1" key="1">
    <citation type="journal article" date="2022" name="bioRxiv">
        <title>Sequencing and chromosome-scale assembly of the giantPleurodeles waltlgenome.</title>
        <authorList>
            <person name="Brown T."/>
            <person name="Elewa A."/>
            <person name="Iarovenko S."/>
            <person name="Subramanian E."/>
            <person name="Araus A.J."/>
            <person name="Petzold A."/>
            <person name="Susuki M."/>
            <person name="Suzuki K.-i.T."/>
            <person name="Hayashi T."/>
            <person name="Toyoda A."/>
            <person name="Oliveira C."/>
            <person name="Osipova E."/>
            <person name="Leigh N.D."/>
            <person name="Simon A."/>
            <person name="Yun M.H."/>
        </authorList>
    </citation>
    <scope>NUCLEOTIDE SEQUENCE</scope>
    <source>
        <strain evidence="1">20211129_DDA</strain>
        <tissue evidence="1">Liver</tissue>
    </source>
</reference>
<dbReference type="AlphaFoldDB" id="A0AAV7RJ13"/>
<evidence type="ECO:0000313" key="2">
    <source>
        <dbReference type="Proteomes" id="UP001066276"/>
    </source>
</evidence>
<organism evidence="1 2">
    <name type="scientific">Pleurodeles waltl</name>
    <name type="common">Iberian ribbed newt</name>
    <dbReference type="NCBI Taxonomy" id="8319"/>
    <lineage>
        <taxon>Eukaryota</taxon>
        <taxon>Metazoa</taxon>
        <taxon>Chordata</taxon>
        <taxon>Craniata</taxon>
        <taxon>Vertebrata</taxon>
        <taxon>Euteleostomi</taxon>
        <taxon>Amphibia</taxon>
        <taxon>Batrachia</taxon>
        <taxon>Caudata</taxon>
        <taxon>Salamandroidea</taxon>
        <taxon>Salamandridae</taxon>
        <taxon>Pleurodelinae</taxon>
        <taxon>Pleurodeles</taxon>
    </lineage>
</organism>
<evidence type="ECO:0000313" key="1">
    <source>
        <dbReference type="EMBL" id="KAJ1151556.1"/>
    </source>
</evidence>
<keyword evidence="2" id="KW-1185">Reference proteome</keyword>
<gene>
    <name evidence="1" type="ORF">NDU88_004336</name>
</gene>
<accession>A0AAV7RJ13</accession>
<proteinExistence type="predicted"/>
<protein>
    <submittedName>
        <fullName evidence="1">Uncharacterized protein</fullName>
    </submittedName>
</protein>
<dbReference type="Proteomes" id="UP001066276">
    <property type="component" value="Chromosome 5"/>
</dbReference>
<dbReference type="EMBL" id="JANPWB010000009">
    <property type="protein sequence ID" value="KAJ1151556.1"/>
    <property type="molecule type" value="Genomic_DNA"/>
</dbReference>
<comment type="caution">
    <text evidence="1">The sequence shown here is derived from an EMBL/GenBank/DDBJ whole genome shotgun (WGS) entry which is preliminary data.</text>
</comment>
<sequence>MVRAGLSCWLLDPGVAQAADAYFAARALRDMRDCLPAVVIERTASSISVQVGSVDAVFILCTVIFLEAAE</sequence>